<dbReference type="RefSeq" id="WP_072822934.1">
    <property type="nucleotide sequence ID" value="NZ_LT670849.1"/>
</dbReference>
<accession>A0A1M7ULB9</accession>
<organism evidence="1 2">
    <name type="scientific">Bradyrhizobium erythrophlei</name>
    <dbReference type="NCBI Taxonomy" id="1437360"/>
    <lineage>
        <taxon>Bacteria</taxon>
        <taxon>Pseudomonadati</taxon>
        <taxon>Pseudomonadota</taxon>
        <taxon>Alphaproteobacteria</taxon>
        <taxon>Hyphomicrobiales</taxon>
        <taxon>Nitrobacteraceae</taxon>
        <taxon>Bradyrhizobium</taxon>
    </lineage>
</organism>
<reference evidence="2" key="1">
    <citation type="submission" date="2016-11" db="EMBL/GenBank/DDBJ databases">
        <authorList>
            <person name="Varghese N."/>
            <person name="Submissions S."/>
        </authorList>
    </citation>
    <scope>NUCLEOTIDE SEQUENCE [LARGE SCALE GENOMIC DNA]</scope>
    <source>
        <strain evidence="2">GAS401</strain>
    </source>
</reference>
<gene>
    <name evidence="1" type="ORF">SAMN05444170_5667</name>
</gene>
<dbReference type="EMBL" id="LT670849">
    <property type="protein sequence ID" value="SHN83831.1"/>
    <property type="molecule type" value="Genomic_DNA"/>
</dbReference>
<proteinExistence type="predicted"/>
<dbReference type="Proteomes" id="UP000184096">
    <property type="component" value="Chromosome I"/>
</dbReference>
<name>A0A1M7ULB9_9BRAD</name>
<sequence length="85" mass="9377">MDEDLSITIDNHRTLWLTEISRVTFEDQALDQLGGDGGLFVVLEDCAEGTFEVLAKAASTWAGQSLLNLFAANLRRPNHLMVVQS</sequence>
<dbReference type="OrthoDB" id="8266002at2"/>
<dbReference type="AlphaFoldDB" id="A0A1M7ULB9"/>
<evidence type="ECO:0000313" key="1">
    <source>
        <dbReference type="EMBL" id="SHN83831.1"/>
    </source>
</evidence>
<keyword evidence="2" id="KW-1185">Reference proteome</keyword>
<evidence type="ECO:0000313" key="2">
    <source>
        <dbReference type="Proteomes" id="UP000184096"/>
    </source>
</evidence>
<protein>
    <submittedName>
        <fullName evidence="1">Uncharacterized protein</fullName>
    </submittedName>
</protein>